<dbReference type="EMBL" id="WBMO01000001">
    <property type="protein sequence ID" value="MDV2477147.1"/>
    <property type="molecule type" value="Genomic_DNA"/>
</dbReference>
<accession>A0ABU3WT12</accession>
<keyword evidence="2" id="KW-1185">Reference proteome</keyword>
<proteinExistence type="predicted"/>
<evidence type="ECO:0000313" key="1">
    <source>
        <dbReference type="EMBL" id="MDV2477147.1"/>
    </source>
</evidence>
<gene>
    <name evidence="1" type="ORF">F8M49_20720</name>
</gene>
<protein>
    <submittedName>
        <fullName evidence="1">Uncharacterized protein</fullName>
    </submittedName>
</protein>
<reference evidence="1 2" key="1">
    <citation type="submission" date="2019-10" db="EMBL/GenBank/DDBJ databases">
        <title>Draft Genome Assembly of Rhodococcus zopfii DSM44189.</title>
        <authorList>
            <person name="Sutton J.M."/>
            <person name="Akob D.M."/>
            <person name="Bushman T.J."/>
        </authorList>
    </citation>
    <scope>NUCLEOTIDE SEQUENCE [LARGE SCALE GENOMIC DNA]</scope>
    <source>
        <strain evidence="1 2">DSM 44189</strain>
    </source>
</reference>
<dbReference type="Proteomes" id="UP001275440">
    <property type="component" value="Unassembled WGS sequence"/>
</dbReference>
<name>A0ABU3WT12_9NOCA</name>
<organism evidence="1 2">
    <name type="scientific">Rhodococcus zopfii</name>
    <dbReference type="NCBI Taxonomy" id="43772"/>
    <lineage>
        <taxon>Bacteria</taxon>
        <taxon>Bacillati</taxon>
        <taxon>Actinomycetota</taxon>
        <taxon>Actinomycetes</taxon>
        <taxon>Mycobacteriales</taxon>
        <taxon>Nocardiaceae</taxon>
        <taxon>Rhodococcus</taxon>
    </lineage>
</organism>
<comment type="caution">
    <text evidence="1">The sequence shown here is derived from an EMBL/GenBank/DDBJ whole genome shotgun (WGS) entry which is preliminary data.</text>
</comment>
<sequence>MTTPGQNAPDGAWQFGDRMGQDMAGMTREDVIAMMTGQSRSDMNTAVGGWNGMVADVDDLAAQVPDVQLELNDRVDLLDGVRGYCNSFLGANWTVGGNADKQLPFDSQIGPPKGASLYNGVGIKLLEKGLWRADVHLSFQVQSGWFTGAALASVFLTVRPVSAPLAVFTRRQYSLVIGRAGDETAAFGHTFVVPDDNAFFVTVELNHKNTKQTVFGGTVRSGLSVNKWDFRIDNAVVAPTVPDGGTL</sequence>
<evidence type="ECO:0000313" key="2">
    <source>
        <dbReference type="Proteomes" id="UP001275440"/>
    </source>
</evidence>